<gene>
    <name evidence="11" type="ORF">TSYNT_9513</name>
</gene>
<dbReference type="InterPro" id="IPR002898">
    <property type="entry name" value="MotA_ExbB_proton_chnl"/>
</dbReference>
<dbReference type="Proteomes" id="UP000062160">
    <property type="component" value="Unassembled WGS sequence"/>
</dbReference>
<feature type="region of interest" description="Disordered" evidence="8">
    <location>
        <begin position="249"/>
        <end position="271"/>
    </location>
</feature>
<keyword evidence="6 9" id="KW-1133">Transmembrane helix</keyword>
<evidence type="ECO:0000313" key="12">
    <source>
        <dbReference type="Proteomes" id="UP000062160"/>
    </source>
</evidence>
<dbReference type="PROSITE" id="PS01307">
    <property type="entry name" value="MOTA"/>
    <property type="match status" value="1"/>
</dbReference>
<dbReference type="GO" id="GO:0006935">
    <property type="term" value="P:chemotaxis"/>
    <property type="evidence" value="ECO:0007669"/>
    <property type="project" value="InterPro"/>
</dbReference>
<protein>
    <submittedName>
        <fullName evidence="11">Chemotaxis protein MotA</fullName>
    </submittedName>
</protein>
<feature type="transmembrane region" description="Helical" evidence="9">
    <location>
        <begin position="7"/>
        <end position="26"/>
    </location>
</feature>
<evidence type="ECO:0000256" key="7">
    <source>
        <dbReference type="ARBA" id="ARBA00023136"/>
    </source>
</evidence>
<dbReference type="GO" id="GO:0071978">
    <property type="term" value="P:bacterial-type flagellum-dependent swarming motility"/>
    <property type="evidence" value="ECO:0007669"/>
    <property type="project" value="InterPro"/>
</dbReference>
<dbReference type="PANTHER" id="PTHR30433">
    <property type="entry name" value="CHEMOTAXIS PROTEIN MOTA"/>
    <property type="match status" value="1"/>
</dbReference>
<evidence type="ECO:0000256" key="8">
    <source>
        <dbReference type="SAM" id="MobiDB-lite"/>
    </source>
</evidence>
<keyword evidence="7 9" id="KW-0472">Membrane</keyword>
<sequence length="271" mass="29418">MDLATIIGIISGIALMTWAIFTGGTLSAFIDIPSAMIVFGGVIAATLINYPLSKLTSLMKIIKIVFTEKPIEAGDVIHTIIGLAETARREGLLALEDAAYQLKDDFMKKGILLIVDGTDPELVKNIMETELAFLEERHSEGQGILETMGTLAPAFGLIGTIIGLINMLKNLDKPELIGPGMAVALITTFYGALIANMFFIPMAGKLKVRSREEILVKEVMIEGILSIQAGENPRIIEEKLKAFLAPDNRKRMGSNKNTESGEDVAWQQTAK</sequence>
<keyword evidence="12" id="KW-1185">Reference proteome</keyword>
<reference evidence="11" key="1">
    <citation type="journal article" date="2016" name="Genome Announc.">
        <title>Draft Genome Sequence of the Syntrophic Lactate-Degrading Bacterium Tepidanaerobacter syntrophicus JLT.</title>
        <authorList>
            <person name="Matsuura N."/>
            <person name="Ohashi A."/>
            <person name="Tourlousse D.M."/>
            <person name="Sekiguchi Y."/>
        </authorList>
    </citation>
    <scope>NUCLEOTIDE SEQUENCE [LARGE SCALE GENOMIC DNA]</scope>
    <source>
        <strain evidence="11">JL</strain>
    </source>
</reference>
<accession>A0A0U9HHC4</accession>
<dbReference type="OrthoDB" id="9806929at2"/>
<dbReference type="Pfam" id="PF01618">
    <property type="entry name" value="MotA_ExbB"/>
    <property type="match status" value="1"/>
</dbReference>
<dbReference type="GO" id="GO:0005886">
    <property type="term" value="C:plasma membrane"/>
    <property type="evidence" value="ECO:0007669"/>
    <property type="project" value="UniProtKB-SubCell"/>
</dbReference>
<dbReference type="AlphaFoldDB" id="A0A0U9HHC4"/>
<feature type="transmembrane region" description="Helical" evidence="9">
    <location>
        <begin position="144"/>
        <end position="165"/>
    </location>
</feature>
<evidence type="ECO:0000256" key="3">
    <source>
        <dbReference type="ARBA" id="ARBA00022448"/>
    </source>
</evidence>
<organism evidence="11">
    <name type="scientific">Tepidanaerobacter syntrophicus</name>
    <dbReference type="NCBI Taxonomy" id="224999"/>
    <lineage>
        <taxon>Bacteria</taxon>
        <taxon>Bacillati</taxon>
        <taxon>Bacillota</taxon>
        <taxon>Clostridia</taxon>
        <taxon>Thermosediminibacterales</taxon>
        <taxon>Tepidanaerobacteraceae</taxon>
        <taxon>Tepidanaerobacter</taxon>
    </lineage>
</organism>
<comment type="similarity">
    <text evidence="2">Belongs to the MotA family.</text>
</comment>
<keyword evidence="5 9" id="KW-0812">Transmembrane</keyword>
<evidence type="ECO:0000256" key="1">
    <source>
        <dbReference type="ARBA" id="ARBA00004651"/>
    </source>
</evidence>
<proteinExistence type="inferred from homology"/>
<dbReference type="InterPro" id="IPR047055">
    <property type="entry name" value="MotA-like"/>
</dbReference>
<feature type="transmembrane region" description="Helical" evidence="9">
    <location>
        <begin position="32"/>
        <end position="52"/>
    </location>
</feature>
<evidence type="ECO:0000256" key="9">
    <source>
        <dbReference type="SAM" id="Phobius"/>
    </source>
</evidence>
<name>A0A0U9HHC4_9FIRM</name>
<keyword evidence="4" id="KW-1003">Cell membrane</keyword>
<keyword evidence="3" id="KW-0813">Transport</keyword>
<evidence type="ECO:0000259" key="10">
    <source>
        <dbReference type="Pfam" id="PF01618"/>
    </source>
</evidence>
<dbReference type="EMBL" id="DF977003">
    <property type="protein sequence ID" value="GAQ26249.1"/>
    <property type="molecule type" value="Genomic_DNA"/>
</dbReference>
<dbReference type="InterPro" id="IPR000540">
    <property type="entry name" value="Flag_MotA_CS"/>
</dbReference>
<dbReference type="PANTHER" id="PTHR30433:SF2">
    <property type="entry name" value="MOTILITY PROTEIN A"/>
    <property type="match status" value="1"/>
</dbReference>
<evidence type="ECO:0000313" key="11">
    <source>
        <dbReference type="EMBL" id="GAQ26249.1"/>
    </source>
</evidence>
<feature type="domain" description="MotA/TolQ/ExbB proton channel" evidence="10">
    <location>
        <begin position="101"/>
        <end position="216"/>
    </location>
</feature>
<evidence type="ECO:0000256" key="2">
    <source>
        <dbReference type="ARBA" id="ARBA00008038"/>
    </source>
</evidence>
<dbReference type="STRING" id="224999.GCA_001485475_02293"/>
<evidence type="ECO:0000256" key="4">
    <source>
        <dbReference type="ARBA" id="ARBA00022475"/>
    </source>
</evidence>
<evidence type="ECO:0000256" key="5">
    <source>
        <dbReference type="ARBA" id="ARBA00022692"/>
    </source>
</evidence>
<feature type="transmembrane region" description="Helical" evidence="9">
    <location>
        <begin position="177"/>
        <end position="200"/>
    </location>
</feature>
<dbReference type="RefSeq" id="WP_059034148.1">
    <property type="nucleotide sequence ID" value="NZ_DF977003.1"/>
</dbReference>
<evidence type="ECO:0000256" key="6">
    <source>
        <dbReference type="ARBA" id="ARBA00022989"/>
    </source>
</evidence>
<comment type="subcellular location">
    <subcellularLocation>
        <location evidence="1">Cell membrane</location>
        <topology evidence="1">Multi-pass membrane protein</topology>
    </subcellularLocation>
</comment>